<reference evidence="1 2" key="1">
    <citation type="journal article" date="2020" name="Mol. Biol. Evol.">
        <title>Distinct Expression and Methylation Patterns for Genes with Different Fates following a Single Whole-Genome Duplication in Flowering Plants.</title>
        <authorList>
            <person name="Shi T."/>
            <person name="Rahmani R.S."/>
            <person name="Gugger P.F."/>
            <person name="Wang M."/>
            <person name="Li H."/>
            <person name="Zhang Y."/>
            <person name="Li Z."/>
            <person name="Wang Q."/>
            <person name="Van de Peer Y."/>
            <person name="Marchal K."/>
            <person name="Chen J."/>
        </authorList>
    </citation>
    <scope>NUCLEOTIDE SEQUENCE [LARGE SCALE GENOMIC DNA]</scope>
    <source>
        <tissue evidence="1">Leaf</tissue>
    </source>
</reference>
<sequence length="66" mass="7792">MIISQNRCLPIAILVILLDKLRNGGILFLLILNYNLHHYVLKVFINFVKEVYIHFHILSKILFENS</sequence>
<evidence type="ECO:0000313" key="1">
    <source>
        <dbReference type="EMBL" id="DAD21119.1"/>
    </source>
</evidence>
<dbReference type="Proteomes" id="UP000607653">
    <property type="component" value="Unassembled WGS sequence"/>
</dbReference>
<evidence type="ECO:0000313" key="2">
    <source>
        <dbReference type="Proteomes" id="UP000607653"/>
    </source>
</evidence>
<name>A0A822XPV1_NELNU</name>
<proteinExistence type="predicted"/>
<keyword evidence="2" id="KW-1185">Reference proteome</keyword>
<dbReference type="AlphaFoldDB" id="A0A822XPV1"/>
<protein>
    <submittedName>
        <fullName evidence="1">Uncharacterized protein</fullName>
    </submittedName>
</protein>
<dbReference type="EMBL" id="DUZY01000001">
    <property type="protein sequence ID" value="DAD21119.1"/>
    <property type="molecule type" value="Genomic_DNA"/>
</dbReference>
<organism evidence="1 2">
    <name type="scientific">Nelumbo nucifera</name>
    <name type="common">Sacred lotus</name>
    <dbReference type="NCBI Taxonomy" id="4432"/>
    <lineage>
        <taxon>Eukaryota</taxon>
        <taxon>Viridiplantae</taxon>
        <taxon>Streptophyta</taxon>
        <taxon>Embryophyta</taxon>
        <taxon>Tracheophyta</taxon>
        <taxon>Spermatophyta</taxon>
        <taxon>Magnoliopsida</taxon>
        <taxon>Proteales</taxon>
        <taxon>Nelumbonaceae</taxon>
        <taxon>Nelumbo</taxon>
    </lineage>
</organism>
<gene>
    <name evidence="1" type="ORF">HUJ06_022582</name>
</gene>
<comment type="caution">
    <text evidence="1">The sequence shown here is derived from an EMBL/GenBank/DDBJ whole genome shotgun (WGS) entry which is preliminary data.</text>
</comment>
<accession>A0A822XPV1</accession>